<evidence type="ECO:0000256" key="2">
    <source>
        <dbReference type="ARBA" id="ARBA00012862"/>
    </source>
</evidence>
<dbReference type="GO" id="GO:0016872">
    <property type="term" value="F:intramolecular lyase activity"/>
    <property type="evidence" value="ECO:0007669"/>
    <property type="project" value="UniProtKB-UniRule"/>
</dbReference>
<keyword evidence="5 6" id="KW-0119">Carbohydrate metabolism</keyword>
<accession>A0A6I4VTZ1</accession>
<sequence>MKKVGMINSEIISVLARMGHTDTIVIADCGLPIPDQVKRIDLAIDIGKPSFLELLTVLSKEMEIEKITMATEIQQQNMFILQEIESLLPIQPKAFIPHEQFKLACHQAKAVIRTGENTPYANIILHAGVIF</sequence>
<comment type="function">
    <text evidence="6">Catalyzes the interconversion of beta-pyran and beta-furan forms of D-ribose.</text>
</comment>
<name>A0A6I4VTZ1_9BACL</name>
<comment type="caution">
    <text evidence="7">The sequence shown here is derived from an EMBL/GenBank/DDBJ whole genome shotgun (WGS) entry which is preliminary data.</text>
</comment>
<dbReference type="EC" id="5.4.99.62" evidence="2 6"/>
<dbReference type="InterPro" id="IPR023064">
    <property type="entry name" value="D-ribose_pyranase"/>
</dbReference>
<comment type="subcellular location">
    <subcellularLocation>
        <location evidence="6">Cytoplasm</location>
    </subcellularLocation>
</comment>
<evidence type="ECO:0000256" key="1">
    <source>
        <dbReference type="ARBA" id="ARBA00000223"/>
    </source>
</evidence>
<evidence type="ECO:0000256" key="3">
    <source>
        <dbReference type="ARBA" id="ARBA00022490"/>
    </source>
</evidence>
<dbReference type="PANTHER" id="PTHR37831">
    <property type="entry name" value="D-RIBOSE PYRANASE"/>
    <property type="match status" value="1"/>
</dbReference>
<dbReference type="SUPFAM" id="SSF102546">
    <property type="entry name" value="RbsD-like"/>
    <property type="match status" value="1"/>
</dbReference>
<dbReference type="HAMAP" id="MF_01661">
    <property type="entry name" value="D_rib_pyranase"/>
    <property type="match status" value="1"/>
</dbReference>
<dbReference type="PANTHER" id="PTHR37831:SF1">
    <property type="entry name" value="D-RIBOSE PYRANASE"/>
    <property type="match status" value="1"/>
</dbReference>
<feature type="binding site" evidence="6">
    <location>
        <position position="98"/>
    </location>
    <ligand>
        <name>substrate</name>
    </ligand>
</feature>
<comment type="catalytic activity">
    <reaction evidence="1 6">
        <text>beta-D-ribopyranose = beta-D-ribofuranose</text>
        <dbReference type="Rhea" id="RHEA:25432"/>
        <dbReference type="ChEBI" id="CHEBI:27476"/>
        <dbReference type="ChEBI" id="CHEBI:47002"/>
        <dbReference type="EC" id="5.4.99.62"/>
    </reaction>
</comment>
<keyword evidence="3 6" id="KW-0963">Cytoplasm</keyword>
<dbReference type="InterPro" id="IPR007721">
    <property type="entry name" value="RbsD_FucU"/>
</dbReference>
<dbReference type="NCBIfam" id="NF008761">
    <property type="entry name" value="PRK11797.1"/>
    <property type="match status" value="1"/>
</dbReference>
<dbReference type="GO" id="GO:0019303">
    <property type="term" value="P:D-ribose catabolic process"/>
    <property type="evidence" value="ECO:0007669"/>
    <property type="project" value="UniProtKB-UniRule"/>
</dbReference>
<keyword evidence="4 6" id="KW-0413">Isomerase</keyword>
<comment type="pathway">
    <text evidence="6">Carbohydrate metabolism; D-ribose degradation; D-ribose 5-phosphate from beta-D-ribopyranose: step 1/2.</text>
</comment>
<evidence type="ECO:0000256" key="6">
    <source>
        <dbReference type="HAMAP-Rule" id="MF_01661"/>
    </source>
</evidence>
<feature type="active site" description="Proton donor" evidence="6">
    <location>
        <position position="20"/>
    </location>
</feature>
<dbReference type="RefSeq" id="WP_160802390.1">
    <property type="nucleotide sequence ID" value="NZ_WUUL01000011.1"/>
</dbReference>
<dbReference type="InterPro" id="IPR023750">
    <property type="entry name" value="RbsD-like_sf"/>
</dbReference>
<dbReference type="EMBL" id="WUUL01000011">
    <property type="protein sequence ID" value="MXQ55037.1"/>
    <property type="molecule type" value="Genomic_DNA"/>
</dbReference>
<evidence type="ECO:0000313" key="7">
    <source>
        <dbReference type="EMBL" id="MXQ55037.1"/>
    </source>
</evidence>
<organism evidence="7 8">
    <name type="scientific">Shimazuella alba</name>
    <dbReference type="NCBI Taxonomy" id="2690964"/>
    <lineage>
        <taxon>Bacteria</taxon>
        <taxon>Bacillati</taxon>
        <taxon>Bacillota</taxon>
        <taxon>Bacilli</taxon>
        <taxon>Bacillales</taxon>
        <taxon>Thermoactinomycetaceae</taxon>
        <taxon>Shimazuella</taxon>
    </lineage>
</organism>
<feature type="binding site" evidence="6">
    <location>
        <position position="28"/>
    </location>
    <ligand>
        <name>substrate</name>
    </ligand>
</feature>
<evidence type="ECO:0000313" key="8">
    <source>
        <dbReference type="Proteomes" id="UP000430692"/>
    </source>
</evidence>
<dbReference type="UniPathway" id="UPA00916">
    <property type="reaction ID" value="UER00888"/>
</dbReference>
<dbReference type="AlphaFoldDB" id="A0A6I4VTZ1"/>
<evidence type="ECO:0000256" key="4">
    <source>
        <dbReference type="ARBA" id="ARBA00023235"/>
    </source>
</evidence>
<feature type="binding site" evidence="6">
    <location>
        <begin position="120"/>
        <end position="122"/>
    </location>
    <ligand>
        <name>substrate</name>
    </ligand>
</feature>
<comment type="similarity">
    <text evidence="6">Belongs to the RbsD / FucU family. RbsD subfamily.</text>
</comment>
<dbReference type="Pfam" id="PF05025">
    <property type="entry name" value="RbsD_FucU"/>
    <property type="match status" value="1"/>
</dbReference>
<dbReference type="Proteomes" id="UP000430692">
    <property type="component" value="Unassembled WGS sequence"/>
</dbReference>
<dbReference type="Gene3D" id="3.40.1650.10">
    <property type="entry name" value="RbsD-like domain"/>
    <property type="match status" value="1"/>
</dbReference>
<protein>
    <recommendedName>
        <fullName evidence="2 6">D-ribose pyranase</fullName>
        <ecNumber evidence="2 6">5.4.99.62</ecNumber>
    </recommendedName>
</protein>
<gene>
    <name evidence="6 7" type="primary">rbsD</name>
    <name evidence="7" type="ORF">GSM42_15195</name>
</gene>
<dbReference type="GO" id="GO:0062193">
    <property type="term" value="F:D-ribose pyranase activity"/>
    <property type="evidence" value="ECO:0007669"/>
    <property type="project" value="UniProtKB-EC"/>
</dbReference>
<reference evidence="7 8" key="1">
    <citation type="submission" date="2019-12" db="EMBL/GenBank/DDBJ databases">
        <title>Whole-genome analyses of novel actinobacteria.</title>
        <authorList>
            <person name="Sahin N."/>
            <person name="Saygin H."/>
        </authorList>
    </citation>
    <scope>NUCLEOTIDE SEQUENCE [LARGE SCALE GENOMIC DNA]</scope>
    <source>
        <strain evidence="7 8">KC615</strain>
    </source>
</reference>
<dbReference type="GO" id="GO:0048029">
    <property type="term" value="F:monosaccharide binding"/>
    <property type="evidence" value="ECO:0007669"/>
    <property type="project" value="InterPro"/>
</dbReference>
<evidence type="ECO:0000256" key="5">
    <source>
        <dbReference type="ARBA" id="ARBA00023277"/>
    </source>
</evidence>
<dbReference type="GO" id="GO:0005829">
    <property type="term" value="C:cytosol"/>
    <property type="evidence" value="ECO:0007669"/>
    <property type="project" value="TreeGrafter"/>
</dbReference>
<comment type="subunit">
    <text evidence="6">Homodecamer.</text>
</comment>
<keyword evidence="8" id="KW-1185">Reference proteome</keyword>
<proteinExistence type="inferred from homology"/>